<name>A0A5N7AJJ7_9EURO</name>
<dbReference type="RefSeq" id="XP_031933143.1">
    <property type="nucleotide sequence ID" value="XM_032064983.1"/>
</dbReference>
<organism evidence="2 3">
    <name type="scientific">Aspergillus caelatus</name>
    <dbReference type="NCBI Taxonomy" id="61420"/>
    <lineage>
        <taxon>Eukaryota</taxon>
        <taxon>Fungi</taxon>
        <taxon>Dikarya</taxon>
        <taxon>Ascomycota</taxon>
        <taxon>Pezizomycotina</taxon>
        <taxon>Eurotiomycetes</taxon>
        <taxon>Eurotiomycetidae</taxon>
        <taxon>Eurotiales</taxon>
        <taxon>Aspergillaceae</taxon>
        <taxon>Aspergillus</taxon>
        <taxon>Aspergillus subgen. Circumdati</taxon>
    </lineage>
</organism>
<dbReference type="Proteomes" id="UP000326268">
    <property type="component" value="Unassembled WGS sequence"/>
</dbReference>
<keyword evidence="1" id="KW-0472">Membrane</keyword>
<keyword evidence="1" id="KW-0812">Transmembrane</keyword>
<keyword evidence="3" id="KW-1185">Reference proteome</keyword>
<reference evidence="2 3" key="1">
    <citation type="submission" date="2019-04" db="EMBL/GenBank/DDBJ databases">
        <title>Friends and foes A comparative genomics studyof 23 Aspergillus species from section Flavi.</title>
        <authorList>
            <consortium name="DOE Joint Genome Institute"/>
            <person name="Kjaerbolling I."/>
            <person name="Vesth T."/>
            <person name="Frisvad J.C."/>
            <person name="Nybo J.L."/>
            <person name="Theobald S."/>
            <person name="Kildgaard S."/>
            <person name="Isbrandt T."/>
            <person name="Kuo A."/>
            <person name="Sato A."/>
            <person name="Lyhne E.K."/>
            <person name="Kogle M.E."/>
            <person name="Wiebenga A."/>
            <person name="Kun R.S."/>
            <person name="Lubbers R.J."/>
            <person name="Makela M.R."/>
            <person name="Barry K."/>
            <person name="Chovatia M."/>
            <person name="Clum A."/>
            <person name="Daum C."/>
            <person name="Haridas S."/>
            <person name="He G."/>
            <person name="LaButti K."/>
            <person name="Lipzen A."/>
            <person name="Mondo S."/>
            <person name="Riley R."/>
            <person name="Salamov A."/>
            <person name="Simmons B.A."/>
            <person name="Magnuson J.K."/>
            <person name="Henrissat B."/>
            <person name="Mortensen U.H."/>
            <person name="Larsen T.O."/>
            <person name="Devries R.P."/>
            <person name="Grigoriev I.V."/>
            <person name="Machida M."/>
            <person name="Baker S.E."/>
            <person name="Andersen M.R."/>
        </authorList>
    </citation>
    <scope>NUCLEOTIDE SEQUENCE [LARGE SCALE GENOMIC DNA]</scope>
    <source>
        <strain evidence="2 3">CBS 763.97</strain>
    </source>
</reference>
<evidence type="ECO:0000256" key="1">
    <source>
        <dbReference type="SAM" id="Phobius"/>
    </source>
</evidence>
<evidence type="ECO:0000313" key="2">
    <source>
        <dbReference type="EMBL" id="KAE8370062.1"/>
    </source>
</evidence>
<feature type="transmembrane region" description="Helical" evidence="1">
    <location>
        <begin position="20"/>
        <end position="43"/>
    </location>
</feature>
<proteinExistence type="predicted"/>
<accession>A0A5N7AJJ7</accession>
<sequence length="59" mass="7273">MRSRKENGVDDKRDNREILFPFVFFSFFFLCPGWNLFLSYYSFLVSPLPRKFLFLKTFF</sequence>
<gene>
    <name evidence="2" type="ORF">BDV27DRAFT_119969</name>
</gene>
<dbReference type="AlphaFoldDB" id="A0A5N7AJJ7"/>
<dbReference type="EMBL" id="ML737568">
    <property type="protein sequence ID" value="KAE8370062.1"/>
    <property type="molecule type" value="Genomic_DNA"/>
</dbReference>
<evidence type="ECO:0000313" key="3">
    <source>
        <dbReference type="Proteomes" id="UP000326268"/>
    </source>
</evidence>
<keyword evidence="1" id="KW-1133">Transmembrane helix</keyword>
<protein>
    <submittedName>
        <fullName evidence="2">Uncharacterized protein</fullName>
    </submittedName>
</protein>
<dbReference type="GeneID" id="43649429"/>